<dbReference type="Pfam" id="PF13532">
    <property type="entry name" value="2OG-FeII_Oxy_2"/>
    <property type="match status" value="1"/>
</dbReference>
<dbReference type="InterPro" id="IPR037151">
    <property type="entry name" value="AlkB-like_sf"/>
</dbReference>
<sequence length="161" mass="17988">MMIHNVKLSIVFKTFFSIFDSFGQTAIFLLGGKTKSVEPVALYLRSGDICVMSGPSRLAYHAIPRILLPWSTEEVHRLRDVFDYDPTVFPENVCGTSLVRKIRSNTVKVSSSIQTVDINPSAPDDISCMQPFIRYLSASRINLNIRQVFPLQCNSSAADKA</sequence>
<feature type="domain" description="Alpha-ketoglutarate-dependent dioxygenase AlkB-like" evidence="6">
    <location>
        <begin position="21"/>
        <end position="146"/>
    </location>
</feature>
<dbReference type="Proteomes" id="UP001283361">
    <property type="component" value="Unassembled WGS sequence"/>
</dbReference>
<feature type="binding site" evidence="5">
    <location>
        <position position="61"/>
    </location>
    <ligand>
        <name>Fe cation</name>
        <dbReference type="ChEBI" id="CHEBI:24875"/>
        <note>catalytic</note>
    </ligand>
</feature>
<dbReference type="GO" id="GO:0035516">
    <property type="term" value="F:broad specificity oxidative DNA demethylase activity"/>
    <property type="evidence" value="ECO:0007669"/>
    <property type="project" value="TreeGrafter"/>
</dbReference>
<dbReference type="PANTHER" id="PTHR16557:SF2">
    <property type="entry name" value="NUCLEIC ACID DIOXYGENASE ALKBH1"/>
    <property type="match status" value="1"/>
</dbReference>
<dbReference type="SUPFAM" id="SSF51197">
    <property type="entry name" value="Clavaminate synthase-like"/>
    <property type="match status" value="1"/>
</dbReference>
<dbReference type="GO" id="GO:0005634">
    <property type="term" value="C:nucleus"/>
    <property type="evidence" value="ECO:0007669"/>
    <property type="project" value="TreeGrafter"/>
</dbReference>
<protein>
    <recommendedName>
        <fullName evidence="6">Alpha-ketoglutarate-dependent dioxygenase AlkB-like domain-containing protein</fullName>
    </recommendedName>
</protein>
<dbReference type="GO" id="GO:0035515">
    <property type="term" value="F:oxidative RNA demethylase activity"/>
    <property type="evidence" value="ECO:0007669"/>
    <property type="project" value="TreeGrafter"/>
</dbReference>
<evidence type="ECO:0000259" key="6">
    <source>
        <dbReference type="Pfam" id="PF13532"/>
    </source>
</evidence>
<gene>
    <name evidence="7" type="ORF">RRG08_013639</name>
</gene>
<dbReference type="GO" id="GO:0008198">
    <property type="term" value="F:ferrous iron binding"/>
    <property type="evidence" value="ECO:0007669"/>
    <property type="project" value="TreeGrafter"/>
</dbReference>
<evidence type="ECO:0000313" key="8">
    <source>
        <dbReference type="Proteomes" id="UP001283361"/>
    </source>
</evidence>
<dbReference type="GO" id="GO:0005737">
    <property type="term" value="C:cytoplasm"/>
    <property type="evidence" value="ECO:0007669"/>
    <property type="project" value="TreeGrafter"/>
</dbReference>
<keyword evidence="8" id="KW-1185">Reference proteome</keyword>
<keyword evidence="1 5" id="KW-0479">Metal-binding</keyword>
<keyword evidence="3" id="KW-0560">Oxidoreductase</keyword>
<dbReference type="AlphaFoldDB" id="A0AAE1DS55"/>
<evidence type="ECO:0000256" key="1">
    <source>
        <dbReference type="ARBA" id="ARBA00022723"/>
    </source>
</evidence>
<dbReference type="InterPro" id="IPR027450">
    <property type="entry name" value="AlkB-like"/>
</dbReference>
<keyword evidence="2" id="KW-0223">Dioxygenase</keyword>
<evidence type="ECO:0000256" key="3">
    <source>
        <dbReference type="ARBA" id="ARBA00023002"/>
    </source>
</evidence>
<keyword evidence="4 5" id="KW-0408">Iron</keyword>
<dbReference type="GO" id="GO:0035513">
    <property type="term" value="P:oxidative RNA demethylation"/>
    <property type="evidence" value="ECO:0007669"/>
    <property type="project" value="TreeGrafter"/>
</dbReference>
<comment type="cofactor">
    <cofactor evidence="5">
        <name>Fe(2+)</name>
        <dbReference type="ChEBI" id="CHEBI:29033"/>
    </cofactor>
    <text evidence="5">Binds 1 Fe(2+) ion per subunit.</text>
</comment>
<accession>A0AAE1DS55</accession>
<dbReference type="Gene3D" id="2.60.120.590">
    <property type="entry name" value="Alpha-ketoglutarate-dependent dioxygenase AlkB-like"/>
    <property type="match status" value="1"/>
</dbReference>
<evidence type="ECO:0000256" key="4">
    <source>
        <dbReference type="ARBA" id="ARBA00023004"/>
    </source>
</evidence>
<reference evidence="7" key="1">
    <citation type="journal article" date="2023" name="G3 (Bethesda)">
        <title>A reference genome for the long-term kleptoplast-retaining sea slug Elysia crispata morphotype clarki.</title>
        <authorList>
            <person name="Eastman K.E."/>
            <person name="Pendleton A.L."/>
            <person name="Shaikh M.A."/>
            <person name="Suttiyut T."/>
            <person name="Ogas R."/>
            <person name="Tomko P."/>
            <person name="Gavelis G."/>
            <person name="Widhalm J.R."/>
            <person name="Wisecaver J.H."/>
        </authorList>
    </citation>
    <scope>NUCLEOTIDE SEQUENCE</scope>
    <source>
        <strain evidence="7">ECLA1</strain>
    </source>
</reference>
<dbReference type="PANTHER" id="PTHR16557">
    <property type="entry name" value="ALKYLATED DNA REPAIR PROTEIN ALKB-RELATED"/>
    <property type="match status" value="1"/>
</dbReference>
<proteinExistence type="predicted"/>
<comment type="caution">
    <text evidence="7">The sequence shown here is derived from an EMBL/GenBank/DDBJ whole genome shotgun (WGS) entry which is preliminary data.</text>
</comment>
<dbReference type="InterPro" id="IPR004574">
    <property type="entry name" value="Alkb"/>
</dbReference>
<dbReference type="EMBL" id="JAWDGP010002817">
    <property type="protein sequence ID" value="KAK3779683.1"/>
    <property type="molecule type" value="Genomic_DNA"/>
</dbReference>
<evidence type="ECO:0000256" key="5">
    <source>
        <dbReference type="PIRSR" id="PIRSR604574-2"/>
    </source>
</evidence>
<evidence type="ECO:0000313" key="7">
    <source>
        <dbReference type="EMBL" id="KAK3779683.1"/>
    </source>
</evidence>
<organism evidence="7 8">
    <name type="scientific">Elysia crispata</name>
    <name type="common">lettuce slug</name>
    <dbReference type="NCBI Taxonomy" id="231223"/>
    <lineage>
        <taxon>Eukaryota</taxon>
        <taxon>Metazoa</taxon>
        <taxon>Spiralia</taxon>
        <taxon>Lophotrochozoa</taxon>
        <taxon>Mollusca</taxon>
        <taxon>Gastropoda</taxon>
        <taxon>Heterobranchia</taxon>
        <taxon>Euthyneura</taxon>
        <taxon>Panpulmonata</taxon>
        <taxon>Sacoglossa</taxon>
        <taxon>Placobranchoidea</taxon>
        <taxon>Plakobranchidae</taxon>
        <taxon>Elysia</taxon>
    </lineage>
</organism>
<evidence type="ECO:0000256" key="2">
    <source>
        <dbReference type="ARBA" id="ARBA00022964"/>
    </source>
</evidence>
<name>A0AAE1DS55_9GAST</name>